<accession>H3B0M4</accession>
<dbReference type="AlphaFoldDB" id="H3B0M4"/>
<dbReference type="SUPFAM" id="SSF53098">
    <property type="entry name" value="Ribonuclease H-like"/>
    <property type="match status" value="1"/>
</dbReference>
<dbReference type="HOGENOM" id="CLU_013265_2_1_1"/>
<dbReference type="OMA" id="SEHCERK"/>
<dbReference type="InParanoid" id="H3B0M4"/>
<evidence type="ECO:0000313" key="2">
    <source>
        <dbReference type="Proteomes" id="UP000008672"/>
    </source>
</evidence>
<protein>
    <recommendedName>
        <fullName evidence="3">HAT C-terminal dimerisation domain-containing protein</fullName>
    </recommendedName>
</protein>
<dbReference type="Proteomes" id="UP000008672">
    <property type="component" value="Unassembled WGS sequence"/>
</dbReference>
<reference evidence="1" key="3">
    <citation type="submission" date="2025-09" db="UniProtKB">
        <authorList>
            <consortium name="Ensembl"/>
        </authorList>
    </citation>
    <scope>IDENTIFICATION</scope>
</reference>
<sequence length="407" mass="46972">MLGQNSGVGTLLKQVHSSVYTIGCPCHLIHITANKAADSLPISVEDIVITIYYYLESSRRKRSLQKFQELYSVEFQKIIKHVHTQWLSLGKSLKRILLHWDALYEFFKSEVSNQQNKVVSAKRKFHNYHVCGDPNTKLYFLFLDGVLPIFEDTNKVLQSDEPLTHALHETLNKLRGILVRFVKPDIIRSNDFAECNHKTSGMIMIGHSTEQYIKDNRPQLYLAKFFKCVVSFYVTTCQCMKKKFPYNDPVLLHAEVANIKRREQVSFQSVEYFVNQFPALLPTCENTPEQLDELQNEFFLYQVDSEIDTMSVHRIDHAWVILNKKYKVSSDAMLGILVILHSNADCDRVFSIVTKNQTAFCSNMSLQLLESLLIKKINNHGVCYEQKHLEDLLKAAKKATYAALHDD</sequence>
<proteinExistence type="predicted"/>
<dbReference type="Ensembl" id="ENSLACT00000015551.1">
    <property type="protein sequence ID" value="ENSLACP00000015445.1"/>
    <property type="gene ID" value="ENSLACG00000013599.1"/>
</dbReference>
<keyword evidence="2" id="KW-1185">Reference proteome</keyword>
<evidence type="ECO:0008006" key="3">
    <source>
        <dbReference type="Google" id="ProtNLM"/>
    </source>
</evidence>
<dbReference type="eggNOG" id="ENOG502RX81">
    <property type="taxonomic scope" value="Eukaryota"/>
</dbReference>
<evidence type="ECO:0000313" key="1">
    <source>
        <dbReference type="Ensembl" id="ENSLACP00000015445.1"/>
    </source>
</evidence>
<reference evidence="1" key="2">
    <citation type="submission" date="2025-08" db="UniProtKB">
        <authorList>
            <consortium name="Ensembl"/>
        </authorList>
    </citation>
    <scope>IDENTIFICATION</scope>
</reference>
<dbReference type="GeneTree" id="ENSGT01030000234766"/>
<reference evidence="2" key="1">
    <citation type="submission" date="2011-08" db="EMBL/GenBank/DDBJ databases">
        <title>The draft genome of Latimeria chalumnae.</title>
        <authorList>
            <person name="Di Palma F."/>
            <person name="Alfoldi J."/>
            <person name="Johnson J."/>
            <person name="Berlin A."/>
            <person name="Gnerre S."/>
            <person name="Jaffe D."/>
            <person name="MacCallum I."/>
            <person name="Young S."/>
            <person name="Walker B.J."/>
            <person name="Lander E."/>
            <person name="Lindblad-Toh K."/>
        </authorList>
    </citation>
    <scope>NUCLEOTIDE SEQUENCE [LARGE SCALE GENOMIC DNA]</scope>
    <source>
        <strain evidence="2">Wild caught</strain>
    </source>
</reference>
<dbReference type="InterPro" id="IPR012337">
    <property type="entry name" value="RNaseH-like_sf"/>
</dbReference>
<dbReference type="EMBL" id="AFYH01064496">
    <property type="status" value="NOT_ANNOTATED_CDS"/>
    <property type="molecule type" value="Genomic_DNA"/>
</dbReference>
<name>H3B0M4_LATCH</name>
<dbReference type="PANTHER" id="PTHR37162:SF10">
    <property type="entry name" value="DUF4371 DOMAIN-CONTAINING PROTEIN"/>
    <property type="match status" value="1"/>
</dbReference>
<dbReference type="Bgee" id="ENSLACG00000013599">
    <property type="expression patterns" value="Expressed in pharyngeal gill and 2 other cell types or tissues"/>
</dbReference>
<dbReference type="PANTHER" id="PTHR37162">
    <property type="entry name" value="HAT FAMILY DIMERISATION DOMAINCONTAINING PROTEIN-RELATED"/>
    <property type="match status" value="1"/>
</dbReference>
<organism evidence="1 2">
    <name type="scientific">Latimeria chalumnae</name>
    <name type="common">Coelacanth</name>
    <dbReference type="NCBI Taxonomy" id="7897"/>
    <lineage>
        <taxon>Eukaryota</taxon>
        <taxon>Metazoa</taxon>
        <taxon>Chordata</taxon>
        <taxon>Craniata</taxon>
        <taxon>Vertebrata</taxon>
        <taxon>Euteleostomi</taxon>
        <taxon>Coelacanthiformes</taxon>
        <taxon>Coelacanthidae</taxon>
        <taxon>Latimeria</taxon>
    </lineage>
</organism>